<dbReference type="EMBL" id="QAAD01000024">
    <property type="protein sequence ID" value="PTN05959.1"/>
    <property type="molecule type" value="Genomic_DNA"/>
</dbReference>
<dbReference type="Pfam" id="PF13646">
    <property type="entry name" value="HEAT_2"/>
    <property type="match status" value="1"/>
</dbReference>
<keyword evidence="1" id="KW-0472">Membrane</keyword>
<keyword evidence="1" id="KW-0812">Transmembrane</keyword>
<proteinExistence type="predicted"/>
<gene>
    <name evidence="2" type="ORF">C8N47_12422</name>
</gene>
<comment type="caution">
    <text evidence="2">The sequence shown here is derived from an EMBL/GenBank/DDBJ whole genome shotgun (WGS) entry which is preliminary data.</text>
</comment>
<feature type="transmembrane region" description="Helical" evidence="1">
    <location>
        <begin position="25"/>
        <end position="48"/>
    </location>
</feature>
<evidence type="ECO:0000313" key="2">
    <source>
        <dbReference type="EMBL" id="PTN05959.1"/>
    </source>
</evidence>
<evidence type="ECO:0000256" key="1">
    <source>
        <dbReference type="SAM" id="Phobius"/>
    </source>
</evidence>
<dbReference type="OrthoDB" id="1454284at2"/>
<evidence type="ECO:0008006" key="4">
    <source>
        <dbReference type="Google" id="ProtNLM"/>
    </source>
</evidence>
<sequence length="389" mass="45571">MVCFVSNIRGSELMQAMGLYERSPFFIQLAIVFVFLLVLSLIIIYTVLFNRKFTDYLSDIREARWKPITQDLLIEIISETQDLPRNKAFDVDRHLHKFEPFRFSEHNHRRRILINSIVDLREQLSGNTKKILLYIYLKLNLQKDAIRDLDSLFPRRVIRAITELNKMGYVLEDEQMQQLLTRKNKYIYHVARTYYFLYHSNFSIDVLVERGEKLSAWDEMELFSTISQLSEDSVPQFAQWITPQTPEDLVALSARLAVHFLQFDAACQMHQLLDTCSDWLKIRLINAIGKLMQAECEKGLIARYPNEENPEIKKEILKALGRTGGDLSPDFLVRAFLDETDFNLKKHAALSAFKSMPMAEIRELPFFDRLSTDETALIQYIKNPLINFN</sequence>
<accession>A0A2T5BXZ2</accession>
<dbReference type="AlphaFoldDB" id="A0A2T5BXZ2"/>
<keyword evidence="1" id="KW-1133">Transmembrane helix</keyword>
<dbReference type="RefSeq" id="WP_107823637.1">
    <property type="nucleotide sequence ID" value="NZ_OY782574.1"/>
</dbReference>
<name>A0A2T5BXZ2_9BACT</name>
<protein>
    <recommendedName>
        <fullName evidence="4">HEAT repeat protein</fullName>
    </recommendedName>
</protein>
<organism evidence="2 3">
    <name type="scientific">Mangrovibacterium marinum</name>
    <dbReference type="NCBI Taxonomy" id="1639118"/>
    <lineage>
        <taxon>Bacteria</taxon>
        <taxon>Pseudomonadati</taxon>
        <taxon>Bacteroidota</taxon>
        <taxon>Bacteroidia</taxon>
        <taxon>Marinilabiliales</taxon>
        <taxon>Prolixibacteraceae</taxon>
        <taxon>Mangrovibacterium</taxon>
    </lineage>
</organism>
<evidence type="ECO:0000313" key="3">
    <source>
        <dbReference type="Proteomes" id="UP000243525"/>
    </source>
</evidence>
<dbReference type="Proteomes" id="UP000243525">
    <property type="component" value="Unassembled WGS sequence"/>
</dbReference>
<reference evidence="2 3" key="1">
    <citation type="submission" date="2018-04" db="EMBL/GenBank/DDBJ databases">
        <title>Genomic Encyclopedia of Archaeal and Bacterial Type Strains, Phase II (KMG-II): from individual species to whole genera.</title>
        <authorList>
            <person name="Goeker M."/>
        </authorList>
    </citation>
    <scope>NUCLEOTIDE SEQUENCE [LARGE SCALE GENOMIC DNA]</scope>
    <source>
        <strain evidence="2 3">DSM 28823</strain>
    </source>
</reference>
<keyword evidence="3" id="KW-1185">Reference proteome</keyword>